<feature type="chain" id="PRO_5038822946" evidence="2">
    <location>
        <begin position="22"/>
        <end position="189"/>
    </location>
</feature>
<accession>A0A9D2E7W2</accession>
<evidence type="ECO:0000256" key="1">
    <source>
        <dbReference type="SAM" id="MobiDB-lite"/>
    </source>
</evidence>
<reference evidence="3" key="1">
    <citation type="journal article" date="2021" name="PeerJ">
        <title>Extensive microbial diversity within the chicken gut microbiome revealed by metagenomics and culture.</title>
        <authorList>
            <person name="Gilroy R."/>
            <person name="Ravi A."/>
            <person name="Getino M."/>
            <person name="Pursley I."/>
            <person name="Horton D.L."/>
            <person name="Alikhan N.F."/>
            <person name="Baker D."/>
            <person name="Gharbi K."/>
            <person name="Hall N."/>
            <person name="Watson M."/>
            <person name="Adriaenssens E.M."/>
            <person name="Foster-Nyarko E."/>
            <person name="Jarju S."/>
            <person name="Secka A."/>
            <person name="Antonio M."/>
            <person name="Oren A."/>
            <person name="Chaudhuri R.R."/>
            <person name="La Ragione R."/>
            <person name="Hildebrand F."/>
            <person name="Pallen M.J."/>
        </authorList>
    </citation>
    <scope>NUCLEOTIDE SEQUENCE</scope>
    <source>
        <strain evidence="3">ChiHjej9B8-1298</strain>
    </source>
</reference>
<dbReference type="EMBL" id="DXBX01000019">
    <property type="protein sequence ID" value="HIZ32381.1"/>
    <property type="molecule type" value="Genomic_DNA"/>
</dbReference>
<reference evidence="3" key="2">
    <citation type="submission" date="2021-04" db="EMBL/GenBank/DDBJ databases">
        <authorList>
            <person name="Gilroy R."/>
        </authorList>
    </citation>
    <scope>NUCLEOTIDE SEQUENCE</scope>
    <source>
        <strain evidence="3">ChiHjej9B8-1298</strain>
    </source>
</reference>
<dbReference type="AlphaFoldDB" id="A0A9D2E7W2"/>
<feature type="signal peptide" evidence="2">
    <location>
        <begin position="1"/>
        <end position="21"/>
    </location>
</feature>
<feature type="region of interest" description="Disordered" evidence="1">
    <location>
        <begin position="69"/>
        <end position="95"/>
    </location>
</feature>
<keyword evidence="2" id="KW-0732">Signal</keyword>
<feature type="region of interest" description="Disordered" evidence="1">
    <location>
        <begin position="132"/>
        <end position="160"/>
    </location>
</feature>
<sequence>MRLTIVCLLAVLFAGAGNAMAQDERRDYSEQRLKLRAEMMALDMAERYNLDEKQVKELTEANLEWLRKRGDNSGLRPGPRPGDRDRRWAGRPHHRRDWHRGGCCGGSRHAHYCREAYVVDRHHAPDCPYYDDTRRPAPTKEELEERAAERKKAFEERNAARNAYEENLKKIMTEEQYKAYRENRPGARW</sequence>
<evidence type="ECO:0000313" key="3">
    <source>
        <dbReference type="EMBL" id="HIZ32381.1"/>
    </source>
</evidence>
<gene>
    <name evidence="3" type="ORF">H9814_02370</name>
</gene>
<evidence type="ECO:0000313" key="4">
    <source>
        <dbReference type="Proteomes" id="UP000824028"/>
    </source>
</evidence>
<dbReference type="Proteomes" id="UP000824028">
    <property type="component" value="Unassembled WGS sequence"/>
</dbReference>
<proteinExistence type="predicted"/>
<comment type="caution">
    <text evidence="3">The sequence shown here is derived from an EMBL/GenBank/DDBJ whole genome shotgun (WGS) entry which is preliminary data.</text>
</comment>
<organism evidence="3 4">
    <name type="scientific">Candidatus Bacteroides merdigallinarum</name>
    <dbReference type="NCBI Taxonomy" id="2838473"/>
    <lineage>
        <taxon>Bacteria</taxon>
        <taxon>Pseudomonadati</taxon>
        <taxon>Bacteroidota</taxon>
        <taxon>Bacteroidia</taxon>
        <taxon>Bacteroidales</taxon>
        <taxon>Bacteroidaceae</taxon>
        <taxon>Bacteroides</taxon>
    </lineage>
</organism>
<evidence type="ECO:0000256" key="2">
    <source>
        <dbReference type="SAM" id="SignalP"/>
    </source>
</evidence>
<protein>
    <submittedName>
        <fullName evidence="3">DUF4890 domain-containing protein</fullName>
    </submittedName>
</protein>
<name>A0A9D2E7W2_9BACE</name>